<dbReference type="PANTHER" id="PTHR24006:SF733">
    <property type="entry name" value="RE52890P"/>
    <property type="match status" value="1"/>
</dbReference>
<feature type="compositionally biased region" description="Low complexity" evidence="6">
    <location>
        <begin position="119"/>
        <end position="138"/>
    </location>
</feature>
<evidence type="ECO:0000313" key="9">
    <source>
        <dbReference type="Proteomes" id="UP000000599"/>
    </source>
</evidence>
<keyword evidence="5" id="KW-0788">Thiol protease</keyword>
<dbReference type="GO" id="GO:0016579">
    <property type="term" value="P:protein deubiquitination"/>
    <property type="evidence" value="ECO:0007669"/>
    <property type="project" value="InterPro"/>
</dbReference>
<evidence type="ECO:0000256" key="2">
    <source>
        <dbReference type="ARBA" id="ARBA00009085"/>
    </source>
</evidence>
<dbReference type="GO" id="GO:0005634">
    <property type="term" value="C:nucleus"/>
    <property type="evidence" value="ECO:0007669"/>
    <property type="project" value="TreeGrafter"/>
</dbReference>
<dbReference type="FunCoup" id="B5RTM8">
    <property type="interactions" value="425"/>
</dbReference>
<dbReference type="KEGG" id="dha:DEHA2D18766g"/>
<keyword evidence="5" id="KW-0833">Ubl conjugation pathway</keyword>
<feature type="region of interest" description="Disordered" evidence="6">
    <location>
        <begin position="177"/>
        <end position="223"/>
    </location>
</feature>
<feature type="compositionally biased region" description="Low complexity" evidence="6">
    <location>
        <begin position="179"/>
        <end position="191"/>
    </location>
</feature>
<dbReference type="VEuPathDB" id="FungiDB:DEHA2D18766g"/>
<feature type="region of interest" description="Disordered" evidence="6">
    <location>
        <begin position="84"/>
        <end position="139"/>
    </location>
</feature>
<keyword evidence="3 5" id="KW-0645">Protease</keyword>
<dbReference type="CDD" id="cd02257">
    <property type="entry name" value="Peptidase_C19"/>
    <property type="match status" value="1"/>
</dbReference>
<dbReference type="PROSITE" id="PS50235">
    <property type="entry name" value="USP_3"/>
    <property type="match status" value="1"/>
</dbReference>
<feature type="compositionally biased region" description="Polar residues" evidence="6">
    <location>
        <begin position="192"/>
        <end position="223"/>
    </location>
</feature>
<dbReference type="PROSITE" id="PS00972">
    <property type="entry name" value="USP_1"/>
    <property type="match status" value="1"/>
</dbReference>
<organism evidence="8 9">
    <name type="scientific">Debaryomyces hansenii (strain ATCC 36239 / CBS 767 / BCRC 21394 / JCM 1990 / NBRC 0083 / IGC 2968)</name>
    <name type="common">Yeast</name>
    <name type="synonym">Torulaspora hansenii</name>
    <dbReference type="NCBI Taxonomy" id="284592"/>
    <lineage>
        <taxon>Eukaryota</taxon>
        <taxon>Fungi</taxon>
        <taxon>Dikarya</taxon>
        <taxon>Ascomycota</taxon>
        <taxon>Saccharomycotina</taxon>
        <taxon>Pichiomycetes</taxon>
        <taxon>Debaryomycetaceae</taxon>
        <taxon>Debaryomyces</taxon>
    </lineage>
</organism>
<keyword evidence="9" id="KW-1185">Reference proteome</keyword>
<evidence type="ECO:0000256" key="4">
    <source>
        <dbReference type="ARBA" id="ARBA00022801"/>
    </source>
</evidence>
<evidence type="ECO:0000256" key="3">
    <source>
        <dbReference type="ARBA" id="ARBA00022670"/>
    </source>
</evidence>
<dbReference type="PANTHER" id="PTHR24006">
    <property type="entry name" value="UBIQUITIN CARBOXYL-TERMINAL HYDROLASE"/>
    <property type="match status" value="1"/>
</dbReference>
<feature type="domain" description="USP" evidence="7">
    <location>
        <begin position="24"/>
        <end position="563"/>
    </location>
</feature>
<dbReference type="GO" id="GO:0006508">
    <property type="term" value="P:proteolysis"/>
    <property type="evidence" value="ECO:0007669"/>
    <property type="project" value="UniProtKB-KW"/>
</dbReference>
<dbReference type="GO" id="GO:0004843">
    <property type="term" value="F:cysteine-type deubiquitinase activity"/>
    <property type="evidence" value="ECO:0007669"/>
    <property type="project" value="UniProtKB-UniRule"/>
</dbReference>
<dbReference type="Gene3D" id="3.90.70.10">
    <property type="entry name" value="Cysteine proteinases"/>
    <property type="match status" value="2"/>
</dbReference>
<dbReference type="InterPro" id="IPR028889">
    <property type="entry name" value="USP"/>
</dbReference>
<dbReference type="OMA" id="PMHGHYV"/>
<dbReference type="RefSeq" id="XP_002770359.1">
    <property type="nucleotide sequence ID" value="XM_002770313.1"/>
</dbReference>
<feature type="compositionally biased region" description="Basic and acidic residues" evidence="6">
    <location>
        <begin position="697"/>
        <end position="723"/>
    </location>
</feature>
<sequence>MNGDSSSTTNTKPLPYGDGSNKIFGMENFGNTCYCNSILQCLFYTENFRTQLAQHKITVHDRKLSVTGVKPHGFTTKYEQMVAKRAKEQGKSPQLSAASETTERPKSSRKGSIFGIKFNSNSSNSNNNSKNMNGSNESDINKNSMIVEAKNCETLSTQQRILIKKNIDFQNLPLLITRSSSNPANPANKNSYSQSSSMLLNNDQTNANGNNSTQNGTQKDETSITPQSCVVIVGIPQPESYLSSQIYPINPNPSIDQRKRSALINGPIINLDHSLQLPTQQSDDSALLYSLKDIFECMIENKSQTGVVSPTYFINKLKDKNYLFRQNNMHHDAHEFFNYLINEIIECLDKENGLQNNWCNKLFQGLITNETKCLSCETVTSKEETFLDLSVDVPPGESSYSLTYSLNNFSRSETLTHQNKFYCNTCSSLQEATKTIKLKDLPEILVINFKRFKYDENVDKMVKLFDSISYPSTLRLFNTTTTSKKNEDKSEDDFSLYDLYALVVHIGGGPMHGHYISLCKIKAKLWLLFDDETVELVDDAYVMRFFGNGPGLASAYILFYQKCDTTDDSEDAIDFGFNVNDMYDGGDYSLAQNFRNTSVYDNSSISTTSVRKTSSVSSAKFNNPVVEEADNDNERSSTRSSSETFETKDYIPSGTSSDAGSFSKRQFMNPFKDSTLKESSETRPTGINLPAPNKSLSENEKETPTPKSEKKSWVGGLKRRESKLISTLPGIERKSSSASMKTISSQKGNGNANSNGSGNNDSLENTNTTEKEKKKGFFSFRRNK</sequence>
<evidence type="ECO:0000256" key="5">
    <source>
        <dbReference type="RuleBase" id="RU366025"/>
    </source>
</evidence>
<keyword evidence="4 5" id="KW-0378">Hydrolase</keyword>
<dbReference type="AlphaFoldDB" id="B5RTM8"/>
<reference evidence="8 9" key="1">
    <citation type="journal article" date="2004" name="Nature">
        <title>Genome evolution in yeasts.</title>
        <authorList>
            <consortium name="Genolevures"/>
            <person name="Dujon B."/>
            <person name="Sherman D."/>
            <person name="Fischer G."/>
            <person name="Durrens P."/>
            <person name="Casaregola S."/>
            <person name="Lafontaine I."/>
            <person name="de Montigny J."/>
            <person name="Marck C."/>
            <person name="Neuveglise C."/>
            <person name="Talla E."/>
            <person name="Goffard N."/>
            <person name="Frangeul L."/>
            <person name="Aigle M."/>
            <person name="Anthouard V."/>
            <person name="Babour A."/>
            <person name="Barbe V."/>
            <person name="Barnay S."/>
            <person name="Blanchin S."/>
            <person name="Beckerich J.M."/>
            <person name="Beyne E."/>
            <person name="Bleykasten C."/>
            <person name="Boisrame A."/>
            <person name="Boyer J."/>
            <person name="Cattolico L."/>
            <person name="Confanioleri F."/>
            <person name="de Daruvar A."/>
            <person name="Despons L."/>
            <person name="Fabre E."/>
            <person name="Fairhead C."/>
            <person name="Ferry-Dumazet H."/>
            <person name="Groppi A."/>
            <person name="Hantraye F."/>
            <person name="Hennequin C."/>
            <person name="Jauniaux N."/>
            <person name="Joyet P."/>
            <person name="Kachouri R."/>
            <person name="Kerrest A."/>
            <person name="Koszul R."/>
            <person name="Lemaire M."/>
            <person name="Lesur I."/>
            <person name="Ma L."/>
            <person name="Muller H."/>
            <person name="Nicaud J.M."/>
            <person name="Nikolski M."/>
            <person name="Oztas S."/>
            <person name="Ozier-Kalogeropoulos O."/>
            <person name="Pellenz S."/>
            <person name="Potier S."/>
            <person name="Richard G.F."/>
            <person name="Straub M.L."/>
            <person name="Suleau A."/>
            <person name="Swennene D."/>
            <person name="Tekaia F."/>
            <person name="Wesolowski-Louvel M."/>
            <person name="Westhof E."/>
            <person name="Wirth B."/>
            <person name="Zeniou-Meyer M."/>
            <person name="Zivanovic I."/>
            <person name="Bolotin-Fukuhara M."/>
            <person name="Thierry A."/>
            <person name="Bouchier C."/>
            <person name="Caudron B."/>
            <person name="Scarpelli C."/>
            <person name="Gaillardin C."/>
            <person name="Weissenbach J."/>
            <person name="Wincker P."/>
            <person name="Souciet J.L."/>
        </authorList>
    </citation>
    <scope>NUCLEOTIDE SEQUENCE [LARGE SCALE GENOMIC DNA]</scope>
    <source>
        <strain evidence="9">ATCC 36239 / CBS 767 / BCRC 21394 / JCM 1990 / NBRC 0083 / IGC 2968</strain>
    </source>
</reference>
<name>B5RTM8_DEBHA</name>
<protein>
    <recommendedName>
        <fullName evidence="5">Ubiquitin carboxyl-terminal hydrolase</fullName>
        <ecNumber evidence="5">3.4.19.12</ecNumber>
    </recommendedName>
</protein>
<dbReference type="GO" id="GO:0005829">
    <property type="term" value="C:cytosol"/>
    <property type="evidence" value="ECO:0007669"/>
    <property type="project" value="TreeGrafter"/>
</dbReference>
<dbReference type="SUPFAM" id="SSF54001">
    <property type="entry name" value="Cysteine proteinases"/>
    <property type="match status" value="1"/>
</dbReference>
<accession>B5RTM8</accession>
<proteinExistence type="inferred from homology"/>
<dbReference type="EC" id="3.4.19.12" evidence="5"/>
<dbReference type="Proteomes" id="UP000000599">
    <property type="component" value="Chromosome D"/>
</dbReference>
<dbReference type="InterPro" id="IPR038765">
    <property type="entry name" value="Papain-like_cys_pep_sf"/>
</dbReference>
<dbReference type="InterPro" id="IPR001394">
    <property type="entry name" value="Peptidase_C19_UCH"/>
</dbReference>
<evidence type="ECO:0000313" key="8">
    <source>
        <dbReference type="EMBL" id="CAR65713.1"/>
    </source>
</evidence>
<feature type="compositionally biased region" description="Low complexity" evidence="6">
    <location>
        <begin position="736"/>
        <end position="768"/>
    </location>
</feature>
<dbReference type="InterPro" id="IPR050164">
    <property type="entry name" value="Peptidase_C19"/>
</dbReference>
<dbReference type="STRING" id="284592.B5RTM8"/>
<dbReference type="eggNOG" id="KOG1864">
    <property type="taxonomic scope" value="Eukaryota"/>
</dbReference>
<dbReference type="InParanoid" id="B5RTM8"/>
<dbReference type="OrthoDB" id="27652at2759"/>
<evidence type="ECO:0000259" key="7">
    <source>
        <dbReference type="PROSITE" id="PS50235"/>
    </source>
</evidence>
<dbReference type="EMBL" id="CR382136">
    <property type="protein sequence ID" value="CAR65713.1"/>
    <property type="molecule type" value="Genomic_DNA"/>
</dbReference>
<comment type="similarity">
    <text evidence="2 5">Belongs to the peptidase C19 family.</text>
</comment>
<feature type="compositionally biased region" description="Polar residues" evidence="6">
    <location>
        <begin position="653"/>
        <end position="666"/>
    </location>
</feature>
<dbReference type="HOGENOM" id="CLU_008279_12_1_1"/>
<comment type="catalytic activity">
    <reaction evidence="1 5">
        <text>Thiol-dependent hydrolysis of ester, thioester, amide, peptide and isopeptide bonds formed by the C-terminal Gly of ubiquitin (a 76-residue protein attached to proteins as an intracellular targeting signal).</text>
        <dbReference type="EC" id="3.4.19.12"/>
    </reaction>
</comment>
<dbReference type="GeneID" id="8998581"/>
<dbReference type="Pfam" id="PF00443">
    <property type="entry name" value="UCH"/>
    <property type="match status" value="1"/>
</dbReference>
<dbReference type="CDD" id="cd02663">
    <property type="entry name" value="Peptidase_C19G"/>
    <property type="match status" value="1"/>
</dbReference>
<evidence type="ECO:0000256" key="1">
    <source>
        <dbReference type="ARBA" id="ARBA00000707"/>
    </source>
</evidence>
<dbReference type="FunFam" id="3.90.70.10:FF:000131">
    <property type="entry name" value="Ubiquitin carboxyl-terminal hydrolase"/>
    <property type="match status" value="1"/>
</dbReference>
<dbReference type="PROSITE" id="PS00973">
    <property type="entry name" value="USP_2"/>
    <property type="match status" value="1"/>
</dbReference>
<gene>
    <name evidence="8" type="ordered locus">DEHA2D18766g</name>
</gene>
<feature type="compositionally biased region" description="Polar residues" evidence="6">
    <location>
        <begin position="91"/>
        <end position="100"/>
    </location>
</feature>
<dbReference type="InterPro" id="IPR018200">
    <property type="entry name" value="USP_CS"/>
</dbReference>
<evidence type="ECO:0000256" key="6">
    <source>
        <dbReference type="SAM" id="MobiDB-lite"/>
    </source>
</evidence>
<feature type="region of interest" description="Disordered" evidence="6">
    <location>
        <begin position="616"/>
        <end position="784"/>
    </location>
</feature>